<keyword evidence="8" id="KW-1185">Reference proteome</keyword>
<dbReference type="GO" id="GO:0046872">
    <property type="term" value="F:metal ion binding"/>
    <property type="evidence" value="ECO:0007669"/>
    <property type="project" value="UniProtKB-KW"/>
</dbReference>
<dbReference type="GO" id="GO:0006281">
    <property type="term" value="P:DNA repair"/>
    <property type="evidence" value="ECO:0007669"/>
    <property type="project" value="InterPro"/>
</dbReference>
<evidence type="ECO:0000313" key="7">
    <source>
        <dbReference type="EMBL" id="AGF78657.1"/>
    </source>
</evidence>
<dbReference type="InterPro" id="IPR015797">
    <property type="entry name" value="NUDIX_hydrolase-like_dom_sf"/>
</dbReference>
<dbReference type="PROSITE" id="PS00893">
    <property type="entry name" value="NUDIX_BOX"/>
    <property type="match status" value="1"/>
</dbReference>
<dbReference type="EMBL" id="CP003985">
    <property type="protein sequence ID" value="AGF78657.1"/>
    <property type="molecule type" value="Genomic_DNA"/>
</dbReference>
<proteinExistence type="inferred from homology"/>
<reference evidence="8" key="1">
    <citation type="journal article" date="2013" name="Stand. Genomic Sci.">
        <title>Complete genome sequence of Desulfocapsa sulfexigens, a marine deltaproteobacterium specialized in disproportionating inorganic sulfur compounds.</title>
        <authorList>
            <person name="Finster K.W."/>
            <person name="Kjeldsen K.U."/>
            <person name="Kube M."/>
            <person name="Reinhardt R."/>
            <person name="Mussmann M."/>
            <person name="Amann R."/>
            <person name="Schreiber L."/>
        </authorList>
    </citation>
    <scope>NUCLEOTIDE SEQUENCE [LARGE SCALE GENOMIC DNA]</scope>
    <source>
        <strain evidence="8">DSM 10523 / SB164P1</strain>
    </source>
</reference>
<evidence type="ECO:0000256" key="3">
    <source>
        <dbReference type="ARBA" id="ARBA00022723"/>
    </source>
</evidence>
<dbReference type="PANTHER" id="PTHR43758">
    <property type="entry name" value="7,8-DIHYDRO-8-OXOGUANINE TRIPHOSPHATASE"/>
    <property type="match status" value="1"/>
</dbReference>
<organism evidence="7 8">
    <name type="scientific">Desulfocapsa sulfexigens (strain DSM 10523 / SB164P1)</name>
    <dbReference type="NCBI Taxonomy" id="1167006"/>
    <lineage>
        <taxon>Bacteria</taxon>
        <taxon>Pseudomonadati</taxon>
        <taxon>Thermodesulfobacteriota</taxon>
        <taxon>Desulfobulbia</taxon>
        <taxon>Desulfobulbales</taxon>
        <taxon>Desulfocapsaceae</taxon>
        <taxon>Desulfocapsa</taxon>
    </lineage>
</organism>
<evidence type="ECO:0000256" key="1">
    <source>
        <dbReference type="ARBA" id="ARBA00001946"/>
    </source>
</evidence>
<dbReference type="InterPro" id="IPR000086">
    <property type="entry name" value="NUDIX_hydrolase_dom"/>
</dbReference>
<dbReference type="PANTHER" id="PTHR43758:SF2">
    <property type="entry name" value="OXIDIZED PURINE NUCLEOSIDE TRIPHOSPHATE HYDROLASE"/>
    <property type="match status" value="1"/>
</dbReference>
<dbReference type="PRINTS" id="PR01402">
    <property type="entry name" value="MUTATORMUTX"/>
</dbReference>
<evidence type="ECO:0000256" key="5">
    <source>
        <dbReference type="ARBA" id="ARBA00022842"/>
    </source>
</evidence>
<dbReference type="STRING" id="1167006.UWK_02114"/>
<dbReference type="KEGG" id="dsf:UWK_02114"/>
<evidence type="ECO:0000259" key="6">
    <source>
        <dbReference type="PROSITE" id="PS51462"/>
    </source>
</evidence>
<dbReference type="SUPFAM" id="SSF55811">
    <property type="entry name" value="Nudix"/>
    <property type="match status" value="1"/>
</dbReference>
<dbReference type="CDD" id="cd18886">
    <property type="entry name" value="NUDIX_MutT_Nudt1"/>
    <property type="match status" value="1"/>
</dbReference>
<dbReference type="eggNOG" id="COG1051">
    <property type="taxonomic scope" value="Bacteria"/>
</dbReference>
<evidence type="ECO:0000256" key="2">
    <source>
        <dbReference type="ARBA" id="ARBA00005582"/>
    </source>
</evidence>
<evidence type="ECO:0000313" key="8">
    <source>
        <dbReference type="Proteomes" id="UP000011721"/>
    </source>
</evidence>
<keyword evidence="5" id="KW-0460">Magnesium</keyword>
<dbReference type="AlphaFoldDB" id="M1PAI0"/>
<protein>
    <submittedName>
        <fullName evidence="7">ADP-ribose pyrophosphatase</fullName>
    </submittedName>
</protein>
<sequence length="161" mass="18394">MYTPILATLGFILSKDKKRVLLIHRNKRVGDQHLGKYNGLGGKMEAGEDALSCLKREVYEEAGIECAEVELRGTVNWPGFGVKGEHWFGFIFLVTKYRGEPRTSNEEGDLHWMYISELPDLPMWEGDRFFLPLVFDGDPNPFHGHMPYKNGSPTGWQYSRG</sequence>
<comment type="similarity">
    <text evidence="2">Belongs to the Nudix hydrolase family.</text>
</comment>
<dbReference type="PROSITE" id="PS51462">
    <property type="entry name" value="NUDIX"/>
    <property type="match status" value="1"/>
</dbReference>
<dbReference type="GO" id="GO:0008413">
    <property type="term" value="F:8-oxo-7,8-dihydroguanosine triphosphate pyrophosphatase activity"/>
    <property type="evidence" value="ECO:0007669"/>
    <property type="project" value="InterPro"/>
</dbReference>
<evidence type="ECO:0000256" key="4">
    <source>
        <dbReference type="ARBA" id="ARBA00022801"/>
    </source>
</evidence>
<keyword evidence="4" id="KW-0378">Hydrolase</keyword>
<dbReference type="Gene3D" id="3.90.79.10">
    <property type="entry name" value="Nucleoside Triphosphate Pyrophosphohydrolase"/>
    <property type="match status" value="1"/>
</dbReference>
<gene>
    <name evidence="7" type="ordered locus">UWK_02114</name>
</gene>
<dbReference type="Pfam" id="PF00293">
    <property type="entry name" value="NUDIX"/>
    <property type="match status" value="1"/>
</dbReference>
<feature type="domain" description="Nudix hydrolase" evidence="6">
    <location>
        <begin position="3"/>
        <end position="136"/>
    </location>
</feature>
<comment type="cofactor">
    <cofactor evidence="1">
        <name>Mg(2+)</name>
        <dbReference type="ChEBI" id="CHEBI:18420"/>
    </cofactor>
</comment>
<dbReference type="Proteomes" id="UP000011721">
    <property type="component" value="Chromosome"/>
</dbReference>
<name>M1PAI0_DESSD</name>
<dbReference type="InterPro" id="IPR020084">
    <property type="entry name" value="NUDIX_hydrolase_CS"/>
</dbReference>
<dbReference type="GO" id="GO:0005737">
    <property type="term" value="C:cytoplasm"/>
    <property type="evidence" value="ECO:0007669"/>
    <property type="project" value="TreeGrafter"/>
</dbReference>
<keyword evidence="3" id="KW-0479">Metal-binding</keyword>
<dbReference type="RefSeq" id="WP_015404347.1">
    <property type="nucleotide sequence ID" value="NC_020304.1"/>
</dbReference>
<dbReference type="PATRIC" id="fig|1167006.5.peg.2300"/>
<accession>M1PAI0</accession>
<dbReference type="InterPro" id="IPR003562">
    <property type="entry name" value="Mutator_MutX_prot"/>
</dbReference>
<dbReference type="HOGENOM" id="CLU_037162_11_2_7"/>